<organism evidence="1 2">
    <name type="scientific">Pseudoalteromonas fuliginea</name>
    <dbReference type="NCBI Taxonomy" id="1872678"/>
    <lineage>
        <taxon>Bacteria</taxon>
        <taxon>Pseudomonadati</taxon>
        <taxon>Pseudomonadota</taxon>
        <taxon>Gammaproteobacteria</taxon>
        <taxon>Alteromonadales</taxon>
        <taxon>Pseudoalteromonadaceae</taxon>
        <taxon>Pseudoalteromonas</taxon>
    </lineage>
</organism>
<dbReference type="PANTHER" id="PTHR33383:SF1">
    <property type="entry name" value="MEMBRANE PROTEIN INSERTION EFFICIENCY FACTOR-RELATED"/>
    <property type="match status" value="1"/>
</dbReference>
<dbReference type="Proteomes" id="UP000324162">
    <property type="component" value="Unassembled WGS sequence"/>
</dbReference>
<dbReference type="NCBIfam" id="TIGR00278">
    <property type="entry name" value="membrane protein insertion efficiency factor YidD"/>
    <property type="match status" value="1"/>
</dbReference>
<evidence type="ECO:0000313" key="1">
    <source>
        <dbReference type="EMBL" id="KAA1160985.1"/>
    </source>
</evidence>
<dbReference type="AlphaFoldDB" id="A0AB73BHP1"/>
<protein>
    <submittedName>
        <fullName evidence="1">Membrane protein insertion efficiency factor YidD</fullName>
    </submittedName>
</protein>
<gene>
    <name evidence="1" type="primary">yidD</name>
    <name evidence="1" type="ORF">EU508_08180</name>
</gene>
<comment type="caution">
    <text evidence="1">The sequence shown here is derived from an EMBL/GenBank/DDBJ whole genome shotgun (WGS) entry which is preliminary data.</text>
</comment>
<name>A0AB73BHP1_9GAMM</name>
<dbReference type="RefSeq" id="WP_076915522.1">
    <property type="nucleotide sequence ID" value="NZ_SEUK01000047.1"/>
</dbReference>
<dbReference type="InterPro" id="IPR002696">
    <property type="entry name" value="Membr_insert_effic_factor_YidD"/>
</dbReference>
<dbReference type="Pfam" id="PF01809">
    <property type="entry name" value="YidD"/>
    <property type="match status" value="1"/>
</dbReference>
<reference evidence="1 2" key="1">
    <citation type="submission" date="2019-01" db="EMBL/GenBank/DDBJ databases">
        <title>Genome sequences of marine Pseudoalteromonas species.</title>
        <authorList>
            <person name="Boraston A.B."/>
            <person name="Hehemann J.-H."/>
            <person name="Vickers C.J."/>
            <person name="Salama-Alber O."/>
            <person name="Abe K."/>
            <person name="Hettle A.J."/>
        </authorList>
    </citation>
    <scope>NUCLEOTIDE SEQUENCE [LARGE SCALE GENOMIC DNA]</scope>
    <source>
        <strain evidence="1 2">PS42</strain>
    </source>
</reference>
<proteinExistence type="predicted"/>
<evidence type="ECO:0000313" key="2">
    <source>
        <dbReference type="Proteomes" id="UP000324162"/>
    </source>
</evidence>
<dbReference type="EMBL" id="SEUK01000047">
    <property type="protein sequence ID" value="KAA1160985.1"/>
    <property type="molecule type" value="Genomic_DNA"/>
</dbReference>
<sequence length="67" mass="7946">MVWLSIKLIYFYRIIAPQRLRNSCLFEPTCSEYAILALKKYGFFRGWFLSFKRISSCKQPNGGIDYP</sequence>
<accession>A0AB73BHP1</accession>
<dbReference type="PANTHER" id="PTHR33383">
    <property type="entry name" value="MEMBRANE PROTEIN INSERTION EFFICIENCY FACTOR-RELATED"/>
    <property type="match status" value="1"/>
</dbReference>
<dbReference type="SMART" id="SM01234">
    <property type="entry name" value="Haemolytic"/>
    <property type="match status" value="1"/>
</dbReference>